<dbReference type="Gene3D" id="3.80.10.10">
    <property type="entry name" value="Ribonuclease Inhibitor"/>
    <property type="match status" value="2"/>
</dbReference>
<evidence type="ECO:0000256" key="1">
    <source>
        <dbReference type="ARBA" id="ARBA00009420"/>
    </source>
</evidence>
<dbReference type="AlphaFoldDB" id="A0ABD0Y0Z7"/>
<comment type="caution">
    <text evidence="9">The sequence shown here is derived from an EMBL/GenBank/DDBJ whole genome shotgun (WGS) entry which is preliminary data.</text>
</comment>
<dbReference type="PANTHER" id="PTHR12904">
    <property type="match status" value="1"/>
</dbReference>
<dbReference type="InterPro" id="IPR032675">
    <property type="entry name" value="LRR_dom_sf"/>
</dbReference>
<dbReference type="InterPro" id="IPR016024">
    <property type="entry name" value="ARM-type_fold"/>
</dbReference>
<accession>A0ABD0Y0Z7</accession>
<proteinExistence type="inferred from homology"/>
<dbReference type="SUPFAM" id="SSF52047">
    <property type="entry name" value="RNI-like"/>
    <property type="match status" value="1"/>
</dbReference>
<dbReference type="Pfam" id="PF22964">
    <property type="entry name" value="ZER1-like_2nd"/>
    <property type="match status" value="1"/>
</dbReference>
<evidence type="ECO:0000313" key="9">
    <source>
        <dbReference type="EMBL" id="KAL1117159.1"/>
    </source>
</evidence>
<keyword evidence="4" id="KW-0833">Ubl conjugation pathway</keyword>
<evidence type="ECO:0000256" key="3">
    <source>
        <dbReference type="ARBA" id="ARBA00022737"/>
    </source>
</evidence>
<keyword evidence="3" id="KW-0677">Repeat</keyword>
<evidence type="ECO:0000256" key="5">
    <source>
        <dbReference type="ARBA" id="ARBA00067612"/>
    </source>
</evidence>
<dbReference type="InterPro" id="IPR055142">
    <property type="entry name" value="ZER1-like_C"/>
</dbReference>
<evidence type="ECO:0000256" key="2">
    <source>
        <dbReference type="ARBA" id="ARBA00022614"/>
    </source>
</evidence>
<evidence type="ECO:0000256" key="4">
    <source>
        <dbReference type="ARBA" id="ARBA00022786"/>
    </source>
</evidence>
<evidence type="ECO:0000259" key="8">
    <source>
        <dbReference type="Pfam" id="PF25013"/>
    </source>
</evidence>
<dbReference type="FunFam" id="1.25.10.10:FF:000111">
    <property type="entry name" value="Protein zer-1 homolog"/>
    <property type="match status" value="1"/>
</dbReference>
<keyword evidence="10" id="KW-1185">Reference proteome</keyword>
<evidence type="ECO:0000259" key="7">
    <source>
        <dbReference type="Pfam" id="PF22964"/>
    </source>
</evidence>
<name>A0ABD0Y0Z7_9HEMI</name>
<dbReference type="SUPFAM" id="SSF48371">
    <property type="entry name" value="ARM repeat"/>
    <property type="match status" value="1"/>
</dbReference>
<dbReference type="SMART" id="SM00367">
    <property type="entry name" value="LRR_CC"/>
    <property type="match status" value="3"/>
</dbReference>
<evidence type="ECO:0000256" key="6">
    <source>
        <dbReference type="ARBA" id="ARBA00081214"/>
    </source>
</evidence>
<dbReference type="Pfam" id="PF25013">
    <property type="entry name" value="LRR_Zer-1"/>
    <property type="match status" value="1"/>
</dbReference>
<dbReference type="PANTHER" id="PTHR12904:SF23">
    <property type="entry name" value="PROTEIN ZER-1 HOMOLOG"/>
    <property type="match status" value="1"/>
</dbReference>
<feature type="domain" description="Protein zer-1 homolog-like C-terminal" evidence="7">
    <location>
        <begin position="395"/>
        <end position="751"/>
    </location>
</feature>
<feature type="domain" description="Zer-1-like leucine-rich repeats region" evidence="8">
    <location>
        <begin position="192"/>
        <end position="328"/>
    </location>
</feature>
<protein>
    <recommendedName>
        <fullName evidence="5">Protein zer-1 homolog</fullName>
    </recommendedName>
    <alternativeName>
        <fullName evidence="6">Zyg-11 homolog B-like protein</fullName>
    </alternativeName>
</protein>
<keyword evidence="2" id="KW-0433">Leucine-rich repeat</keyword>
<dbReference type="Proteomes" id="UP001558652">
    <property type="component" value="Unassembled WGS sequence"/>
</dbReference>
<dbReference type="InterPro" id="IPR006553">
    <property type="entry name" value="Leu-rich_rpt_Cys-con_subtyp"/>
</dbReference>
<comment type="similarity">
    <text evidence="1">Belongs to the zyg-11 family.</text>
</comment>
<gene>
    <name evidence="9" type="ORF">AAG570_004486</name>
</gene>
<dbReference type="InterPro" id="IPR056845">
    <property type="entry name" value="LRR_Zer-1"/>
</dbReference>
<dbReference type="InterPro" id="IPR011989">
    <property type="entry name" value="ARM-like"/>
</dbReference>
<dbReference type="Gene3D" id="1.25.10.10">
    <property type="entry name" value="Leucine-rich Repeat Variant"/>
    <property type="match status" value="1"/>
</dbReference>
<reference evidence="9 10" key="1">
    <citation type="submission" date="2024-07" db="EMBL/GenBank/DDBJ databases">
        <title>Chromosome-level genome assembly of the water stick insect Ranatra chinensis (Heteroptera: Nepidae).</title>
        <authorList>
            <person name="Liu X."/>
        </authorList>
    </citation>
    <scope>NUCLEOTIDE SEQUENCE [LARGE SCALE GENOMIC DNA]</scope>
    <source>
        <strain evidence="9">Cailab_2021Rc</strain>
        <tissue evidence="9">Muscle</tissue>
    </source>
</reference>
<dbReference type="InterPro" id="IPR051341">
    <property type="entry name" value="Zyg-11_UBL_adapter"/>
</dbReference>
<evidence type="ECO:0000313" key="10">
    <source>
        <dbReference type="Proteomes" id="UP001558652"/>
    </source>
</evidence>
<dbReference type="EMBL" id="JBFDAA010000016">
    <property type="protein sequence ID" value="KAL1117159.1"/>
    <property type="molecule type" value="Genomic_DNA"/>
</dbReference>
<organism evidence="9 10">
    <name type="scientific">Ranatra chinensis</name>
    <dbReference type="NCBI Taxonomy" id="642074"/>
    <lineage>
        <taxon>Eukaryota</taxon>
        <taxon>Metazoa</taxon>
        <taxon>Ecdysozoa</taxon>
        <taxon>Arthropoda</taxon>
        <taxon>Hexapoda</taxon>
        <taxon>Insecta</taxon>
        <taxon>Pterygota</taxon>
        <taxon>Neoptera</taxon>
        <taxon>Paraneoptera</taxon>
        <taxon>Hemiptera</taxon>
        <taxon>Heteroptera</taxon>
        <taxon>Panheteroptera</taxon>
        <taxon>Nepomorpha</taxon>
        <taxon>Nepidae</taxon>
        <taxon>Ranatrinae</taxon>
        <taxon>Ranatra</taxon>
    </lineage>
</organism>
<sequence length="769" mass="87239">MSQTNEPDSLLSQCFKFVVRNLDLVFYKDPPTNGYELMPGQALPREICEELIREYQLNGFQVNDKFVRLFKNLSTTSLRHVRLRNSTITDDGLCTILRHRPVELDIAKCQMITDQSLNTLNEYGDRLVSLVVGAGVRLLPDYLLYAVSHNCTGQRTLLSYEERGYILKTPNLRRLAVRGLYTHREKHYFPLLLESLPNLTELDLSGCSDVENLDYITHLVNLTSLTLHNVFKIQDSLVYICQLKKLRHLDISQSSEKVGFYQKENETLAYIVNNLPLLESLDISGTNLAGTGIAEHICENGEKVPITDIPGLASRVNRPLEFLGLYNTMHEACRRHDIPAKLISGDANECQILIAAASYLERPDVLQRVLNDLYQLFRYESCQNIRVALAVVLDAMDRHLTAKHIQISGSATLFYIVKNKDTPGLTTRVKRAVITTLLNGMNSHRNDDTMMRNGCLTLCQFKIPNDVLFEYKRLVGILLHIVSEMTQEGFVQRIGIYLLNSLACQVDGSQKQLLGDLGAINRMLVIIDDRVSRKVCDDVLEVAWSTMWNVTDETAINCQRFLDGKGMDYFLGCLQLFPEKDELMRNMMGLLGNVAEVKYLRPRLMTNVYITVFTDLVDSGSDGIEVSYNAAGVLSHLASDGPEMWTIAAPSRDEVLARMVAAIERWDLQAERNINYRSFEPILQLAKVFHTPQCQHWAIWALANLTTVYPEKYCSLVESEGGLTILQSVLEDMRPYARIKELASLVLLRCRQYREGGQIEIEPPLQLDG</sequence>